<dbReference type="GO" id="GO:0005179">
    <property type="term" value="F:hormone activity"/>
    <property type="evidence" value="ECO:0007669"/>
    <property type="project" value="InterPro"/>
</dbReference>
<comment type="subunit">
    <text evidence="2">Heterodimer of a B chain and an A chain linked by two disulfide bonds.</text>
</comment>
<keyword evidence="10" id="KW-1185">Reference proteome</keyword>
<protein>
    <submittedName>
        <fullName evidence="9">IlGF domain-containing protein</fullName>
    </submittedName>
</protein>
<dbReference type="Proteomes" id="UP000887116">
    <property type="component" value="Unassembled WGS sequence"/>
</dbReference>
<feature type="signal peptide" evidence="7">
    <location>
        <begin position="1"/>
        <end position="26"/>
    </location>
</feature>
<dbReference type="InterPro" id="IPR036438">
    <property type="entry name" value="Insulin-like_sf"/>
</dbReference>
<evidence type="ECO:0000313" key="10">
    <source>
        <dbReference type="Proteomes" id="UP000887116"/>
    </source>
</evidence>
<dbReference type="PANTHER" id="PTHR13647">
    <property type="entry name" value="INSULIN-LIKE PEPTIDE 2-RELATED"/>
    <property type="match status" value="1"/>
</dbReference>
<comment type="caution">
    <text evidence="9">The sequence shown here is derived from an EMBL/GenBank/DDBJ whole genome shotgun (WGS) entry which is preliminary data.</text>
</comment>
<dbReference type="PANTHER" id="PTHR13647:SF4">
    <property type="entry name" value="INSULIN-LIKE PEPTIDE 1-RELATED"/>
    <property type="match status" value="1"/>
</dbReference>
<dbReference type="Pfam" id="PF00049">
    <property type="entry name" value="Insulin"/>
    <property type="match status" value="1"/>
</dbReference>
<evidence type="ECO:0000256" key="4">
    <source>
        <dbReference type="ARBA" id="ARBA00022729"/>
    </source>
</evidence>
<dbReference type="InterPro" id="IPR016179">
    <property type="entry name" value="Insulin-like"/>
</dbReference>
<feature type="chain" id="PRO_5036462827" evidence="7">
    <location>
        <begin position="27"/>
        <end position="208"/>
    </location>
</feature>
<accession>A0A8X6FNH8</accession>
<evidence type="ECO:0000259" key="8">
    <source>
        <dbReference type="SMART" id="SM00078"/>
    </source>
</evidence>
<feature type="domain" description="Insulin-like" evidence="8">
    <location>
        <begin position="27"/>
        <end position="115"/>
    </location>
</feature>
<evidence type="ECO:0000256" key="3">
    <source>
        <dbReference type="ARBA" id="ARBA00022685"/>
    </source>
</evidence>
<proteinExistence type="inferred from homology"/>
<dbReference type="SMART" id="SM00078">
    <property type="entry name" value="IlGF"/>
    <property type="match status" value="1"/>
</dbReference>
<dbReference type="InterPro" id="IPR022352">
    <property type="entry name" value="Ins/IGF/rlx"/>
</dbReference>
<dbReference type="GO" id="GO:0005576">
    <property type="term" value="C:extracellular region"/>
    <property type="evidence" value="ECO:0007669"/>
    <property type="project" value="UniProtKB-SubCell"/>
</dbReference>
<dbReference type="SUPFAM" id="SSF56994">
    <property type="entry name" value="Insulin-like"/>
    <property type="match status" value="1"/>
</dbReference>
<keyword evidence="6" id="KW-0964">Secreted</keyword>
<dbReference type="Gene3D" id="1.10.100.10">
    <property type="entry name" value="Insulin-like"/>
    <property type="match status" value="1"/>
</dbReference>
<evidence type="ECO:0000256" key="7">
    <source>
        <dbReference type="SAM" id="SignalP"/>
    </source>
</evidence>
<keyword evidence="3" id="KW-0165">Cleavage on pair of basic residues</keyword>
<dbReference type="EMBL" id="BMAO01002981">
    <property type="protein sequence ID" value="GFQ84821.1"/>
    <property type="molecule type" value="Genomic_DNA"/>
</dbReference>
<dbReference type="PRINTS" id="PR00276">
    <property type="entry name" value="INSULINFAMLY"/>
</dbReference>
<reference evidence="9" key="1">
    <citation type="submission" date="2020-07" db="EMBL/GenBank/DDBJ databases">
        <title>Multicomponent nature underlies the extraordinary mechanical properties of spider dragline silk.</title>
        <authorList>
            <person name="Kono N."/>
            <person name="Nakamura H."/>
            <person name="Mori M."/>
            <person name="Yoshida Y."/>
            <person name="Ohtoshi R."/>
            <person name="Malay A.D."/>
            <person name="Moran D.A.P."/>
            <person name="Tomita M."/>
            <person name="Numata K."/>
            <person name="Arakawa K."/>
        </authorList>
    </citation>
    <scope>NUCLEOTIDE SEQUENCE</scope>
</reference>
<comment type="similarity">
    <text evidence="1 6">Belongs to the insulin family.</text>
</comment>
<dbReference type="AlphaFoldDB" id="A0A8X6FNH8"/>
<gene>
    <name evidence="9" type="primary">AVEN_225290_1</name>
    <name evidence="9" type="ORF">TNCT_58001</name>
</gene>
<keyword evidence="4 7" id="KW-0732">Signal</keyword>
<organism evidence="9 10">
    <name type="scientific">Trichonephila clavata</name>
    <name type="common">Joro spider</name>
    <name type="synonym">Nephila clavata</name>
    <dbReference type="NCBI Taxonomy" id="2740835"/>
    <lineage>
        <taxon>Eukaryota</taxon>
        <taxon>Metazoa</taxon>
        <taxon>Ecdysozoa</taxon>
        <taxon>Arthropoda</taxon>
        <taxon>Chelicerata</taxon>
        <taxon>Arachnida</taxon>
        <taxon>Araneae</taxon>
        <taxon>Araneomorphae</taxon>
        <taxon>Entelegynae</taxon>
        <taxon>Araneoidea</taxon>
        <taxon>Nephilidae</taxon>
        <taxon>Trichonephila</taxon>
    </lineage>
</organism>
<dbReference type="InterPro" id="IPR022353">
    <property type="entry name" value="Insulin_CS"/>
</dbReference>
<comment type="subcellular location">
    <subcellularLocation>
        <location evidence="6">Secreted</location>
    </subcellularLocation>
</comment>
<evidence type="ECO:0000256" key="1">
    <source>
        <dbReference type="ARBA" id="ARBA00009034"/>
    </source>
</evidence>
<evidence type="ECO:0000313" key="9">
    <source>
        <dbReference type="EMBL" id="GFQ84821.1"/>
    </source>
</evidence>
<name>A0A8X6FNH8_TRICU</name>
<dbReference type="OrthoDB" id="6414143at2759"/>
<sequence>MGLRPSILILLGFVAWSALYTENAEGVRMCGRRLADLLNIICEKHGGFHAPRARREVSDKTTNKRGVIEILHPIGRRSNEGNAPAEVEMLQGFRSGVVDECCRKQCTLTTLVSYCANSRHVGSIDLDEIVPPGTEHIPALSAEDIAEFHEAAKGATDTAEPNTLISRPAILGHPSRPNLGQFMRNRPVFIVMSQLQDDEDRALGDYRF</sequence>
<dbReference type="PROSITE" id="PS00262">
    <property type="entry name" value="INSULIN"/>
    <property type="match status" value="1"/>
</dbReference>
<keyword evidence="5" id="KW-1015">Disulfide bond</keyword>
<evidence type="ECO:0000256" key="2">
    <source>
        <dbReference type="ARBA" id="ARBA00011207"/>
    </source>
</evidence>
<evidence type="ECO:0000256" key="6">
    <source>
        <dbReference type="RuleBase" id="RU000406"/>
    </source>
</evidence>
<evidence type="ECO:0000256" key="5">
    <source>
        <dbReference type="ARBA" id="ARBA00023157"/>
    </source>
</evidence>